<keyword evidence="3" id="KW-1185">Reference proteome</keyword>
<organism evidence="2 3">
    <name type="scientific">Fusarium proliferatum (strain ET1)</name>
    <name type="common">Orchid endophyte fungus</name>
    <dbReference type="NCBI Taxonomy" id="1227346"/>
    <lineage>
        <taxon>Eukaryota</taxon>
        <taxon>Fungi</taxon>
        <taxon>Dikarya</taxon>
        <taxon>Ascomycota</taxon>
        <taxon>Pezizomycotina</taxon>
        <taxon>Sordariomycetes</taxon>
        <taxon>Hypocreomycetidae</taxon>
        <taxon>Hypocreales</taxon>
        <taxon>Nectriaceae</taxon>
        <taxon>Fusarium</taxon>
        <taxon>Fusarium fujikuroi species complex</taxon>
    </lineage>
</organism>
<protein>
    <submittedName>
        <fullName evidence="2">Uncharacterized protein</fullName>
    </submittedName>
</protein>
<name>A0A1L7W2N2_FUSPR</name>
<dbReference type="RefSeq" id="XP_031087095.1">
    <property type="nucleotide sequence ID" value="XM_031221546.1"/>
</dbReference>
<proteinExistence type="predicted"/>
<evidence type="ECO:0000256" key="1">
    <source>
        <dbReference type="SAM" id="MobiDB-lite"/>
    </source>
</evidence>
<evidence type="ECO:0000313" key="2">
    <source>
        <dbReference type="EMBL" id="CZR46561.1"/>
    </source>
</evidence>
<dbReference type="VEuPathDB" id="FungiDB:FPRO_12010"/>
<gene>
    <name evidence="2" type="ORF">FPRO_12010</name>
</gene>
<dbReference type="EMBL" id="FJOF01000010">
    <property type="protein sequence ID" value="CZR46561.1"/>
    <property type="molecule type" value="Genomic_DNA"/>
</dbReference>
<comment type="caution">
    <text evidence="2">The sequence shown here is derived from an EMBL/GenBank/DDBJ whole genome shotgun (WGS) entry which is preliminary data.</text>
</comment>
<sequence>MCIPFSTRRQDPGDPPPRYYKNYDTEYPVSSSSAYSRQRDQARTNKINEMNAASKASRARNKRRMKSFLLRNPGGGAIITHHGCMAGAIAGGAGGAGGF</sequence>
<reference evidence="3" key="1">
    <citation type="journal article" date="2016" name="Genome Biol. Evol.">
        <title>Comparative 'omics' of the Fusarium fujikuroi species complex highlights differences in genetic potential and metabolite synthesis.</title>
        <authorList>
            <person name="Niehaus E.-M."/>
            <person name="Muensterkoetter M."/>
            <person name="Proctor R.H."/>
            <person name="Brown D.W."/>
            <person name="Sharon A."/>
            <person name="Idan Y."/>
            <person name="Oren-Young L."/>
            <person name="Sieber C.M."/>
            <person name="Novak O."/>
            <person name="Pencik A."/>
            <person name="Tarkowska D."/>
            <person name="Hromadova K."/>
            <person name="Freeman S."/>
            <person name="Maymon M."/>
            <person name="Elazar M."/>
            <person name="Youssef S.A."/>
            <person name="El-Shabrawy E.S.M."/>
            <person name="Shalaby A.B.A."/>
            <person name="Houterman P."/>
            <person name="Brock N.L."/>
            <person name="Burkhardt I."/>
            <person name="Tsavkelova E.A."/>
            <person name="Dickschat J.S."/>
            <person name="Galuszka P."/>
            <person name="Gueldener U."/>
            <person name="Tudzynski B."/>
        </authorList>
    </citation>
    <scope>NUCLEOTIDE SEQUENCE [LARGE SCALE GENOMIC DNA]</scope>
    <source>
        <strain evidence="3">ET1</strain>
    </source>
</reference>
<dbReference type="AlphaFoldDB" id="A0A1L7W2N2"/>
<dbReference type="Proteomes" id="UP000183971">
    <property type="component" value="Unassembled WGS sequence"/>
</dbReference>
<accession>A0A1L7W2N2</accession>
<dbReference type="GeneID" id="42056877"/>
<evidence type="ECO:0000313" key="3">
    <source>
        <dbReference type="Proteomes" id="UP000183971"/>
    </source>
</evidence>
<feature type="region of interest" description="Disordered" evidence="1">
    <location>
        <begin position="1"/>
        <end position="23"/>
    </location>
</feature>